<evidence type="ECO:0000313" key="3">
    <source>
        <dbReference type="Proteomes" id="UP000001064"/>
    </source>
</evidence>
<dbReference type="RefSeq" id="XP_003295043.1">
    <property type="nucleotide sequence ID" value="XM_003294995.1"/>
</dbReference>
<dbReference type="EMBL" id="GL871640">
    <property type="protein sequence ID" value="EGC28432.1"/>
    <property type="molecule type" value="Genomic_DNA"/>
</dbReference>
<dbReference type="VEuPathDB" id="AmoebaDB:DICPUDRAFT_100137"/>
<reference evidence="3" key="1">
    <citation type="journal article" date="2011" name="Genome Biol.">
        <title>Comparative genomics of the social amoebae Dictyostelium discoideum and Dictyostelium purpureum.</title>
        <authorList>
            <consortium name="US DOE Joint Genome Institute (JGI-PGF)"/>
            <person name="Sucgang R."/>
            <person name="Kuo A."/>
            <person name="Tian X."/>
            <person name="Salerno W."/>
            <person name="Parikh A."/>
            <person name="Feasley C.L."/>
            <person name="Dalin E."/>
            <person name="Tu H."/>
            <person name="Huang E."/>
            <person name="Barry K."/>
            <person name="Lindquist E."/>
            <person name="Shapiro H."/>
            <person name="Bruce D."/>
            <person name="Schmutz J."/>
            <person name="Salamov A."/>
            <person name="Fey P."/>
            <person name="Gaudet P."/>
            <person name="Anjard C."/>
            <person name="Babu M.M."/>
            <person name="Basu S."/>
            <person name="Bushmanova Y."/>
            <person name="van der Wel H."/>
            <person name="Katoh-Kurasawa M."/>
            <person name="Dinh C."/>
            <person name="Coutinho P.M."/>
            <person name="Saito T."/>
            <person name="Elias M."/>
            <person name="Schaap P."/>
            <person name="Kay R.R."/>
            <person name="Henrissat B."/>
            <person name="Eichinger L."/>
            <person name="Rivero F."/>
            <person name="Putnam N.H."/>
            <person name="West C.M."/>
            <person name="Loomis W.F."/>
            <person name="Chisholm R.L."/>
            <person name="Shaulsky G."/>
            <person name="Strassmann J.E."/>
            <person name="Queller D.C."/>
            <person name="Kuspa A."/>
            <person name="Grigoriev I.V."/>
        </authorList>
    </citation>
    <scope>NUCLEOTIDE SEQUENCE [LARGE SCALE GENOMIC DNA]</scope>
    <source>
        <strain evidence="3">QSDP1</strain>
    </source>
</reference>
<dbReference type="InParanoid" id="F1A5U9"/>
<name>F1A5U9_DICPU</name>
<keyword evidence="1" id="KW-0677">Repeat</keyword>
<sequence length="533" mass="61365">MDIIVYYVVIEHLIGKKIYITYYRSLNVRLTDSNQLNVFLKLVFYSRQVTKFTIDSNSGTSVLFNIFSPFIITQNLTSLKLAYMEYNVPIKPGMIPSTLKELTLPHDYNHPLQETFAITNDCLNYIPVFPENELTKLYITNSFNQPIFQNVLPKTLKELKIGTSFTQELYFESIPDSVTFLTLDCPYYNHQFAPGILPRNLIKLKIGNNVPLLPGSLPESLTYLKLCRHFNQPITANLLPKNLKKISFGSRFQSNFVPSENIHTILFGNRMLCEPHSFTENVRSVVVKSHRHNELPYTINELIIVAKKQKHIRFPVNLNYLELNCPDSFEFQKDQLKPLTGLKHLRLLSGDIKIHVNQIPISLISLDLGGLVSKDPLDLNPLVNLEYFSLGGGPPQNITSPPTLRAMKFYGDEVEEFSNTIFPASLEILQLPQYHVQPLSNSWLPSSLKILIHPGDPVIAEDYRRPNLIKFYVGYLNESILIYDRAFVDDNPNIVQSFKNKHNVIIEDYLNKNLPCQINNRYSEKFYMTDNQN</sequence>
<dbReference type="Pfam" id="PF05725">
    <property type="entry name" value="FNIP"/>
    <property type="match status" value="3"/>
</dbReference>
<dbReference type="InterPro" id="IPR008615">
    <property type="entry name" value="FNIP"/>
</dbReference>
<proteinExistence type="predicted"/>
<dbReference type="OrthoDB" id="7600006at2759"/>
<dbReference type="InterPro" id="IPR051251">
    <property type="entry name" value="STK_FNIP-Repeat"/>
</dbReference>
<gene>
    <name evidence="2" type="ORF">DICPUDRAFT_100137</name>
</gene>
<dbReference type="GeneID" id="10510996"/>
<evidence type="ECO:0000256" key="1">
    <source>
        <dbReference type="ARBA" id="ARBA00022737"/>
    </source>
</evidence>
<accession>F1A5U9</accession>
<dbReference type="Proteomes" id="UP000001064">
    <property type="component" value="Unassembled WGS sequence"/>
</dbReference>
<protein>
    <recommendedName>
        <fullName evidence="4">FNIP repeat-containing protein</fullName>
    </recommendedName>
</protein>
<evidence type="ECO:0000313" key="2">
    <source>
        <dbReference type="EMBL" id="EGC28432.1"/>
    </source>
</evidence>
<organism evidence="2 3">
    <name type="scientific">Dictyostelium purpureum</name>
    <name type="common">Slime mold</name>
    <dbReference type="NCBI Taxonomy" id="5786"/>
    <lineage>
        <taxon>Eukaryota</taxon>
        <taxon>Amoebozoa</taxon>
        <taxon>Evosea</taxon>
        <taxon>Eumycetozoa</taxon>
        <taxon>Dictyostelia</taxon>
        <taxon>Dictyosteliales</taxon>
        <taxon>Dictyosteliaceae</taxon>
        <taxon>Dictyostelium</taxon>
    </lineage>
</organism>
<dbReference type="AlphaFoldDB" id="F1A5U9"/>
<dbReference type="PANTHER" id="PTHR32134:SF169">
    <property type="entry name" value="FNIP REPEAT-CONTAINING PROTEIN-RELATED"/>
    <property type="match status" value="1"/>
</dbReference>
<dbReference type="KEGG" id="dpp:DICPUDRAFT_100137"/>
<evidence type="ECO:0008006" key="4">
    <source>
        <dbReference type="Google" id="ProtNLM"/>
    </source>
</evidence>
<keyword evidence="3" id="KW-1185">Reference proteome</keyword>
<dbReference type="PANTHER" id="PTHR32134">
    <property type="entry name" value="FNIP REPEAT-CONTAINING PROTEIN"/>
    <property type="match status" value="1"/>
</dbReference>